<protein>
    <submittedName>
        <fullName evidence="1">Phosphopeptide binding protein</fullName>
    </submittedName>
</protein>
<dbReference type="EMBL" id="LRBP01000008">
    <property type="protein sequence ID" value="OII74935.1"/>
    <property type="molecule type" value="Genomic_DNA"/>
</dbReference>
<dbReference type="RefSeq" id="XP_028876080.1">
    <property type="nucleotide sequence ID" value="XM_029020079.1"/>
</dbReference>
<reference evidence="1 2" key="1">
    <citation type="submission" date="2016-10" db="EMBL/GenBank/DDBJ databases">
        <title>Reductive evolution of mitochondrial metabolism and differential evolution of invasion-related proteins in Cryptosporidium.</title>
        <authorList>
            <person name="Liu S."/>
            <person name="Roellig D.M."/>
            <person name="Guo Y."/>
            <person name="Li N."/>
            <person name="Frace M.A."/>
            <person name="Tang K."/>
            <person name="Zhang L."/>
            <person name="Feng Y."/>
            <person name="Xiao L."/>
        </authorList>
    </citation>
    <scope>NUCLEOTIDE SEQUENCE [LARGE SCALE GENOMIC DNA]</scope>
    <source>
        <strain evidence="1">39726</strain>
    </source>
</reference>
<accession>A0A1J4MLL6</accession>
<dbReference type="OrthoDB" id="187617at2759"/>
<name>A0A1J4MLL6_9CRYT</name>
<sequence>MVLNKKDAIQIIKKYFETAELNSKIRWDEAARLLGPDAPHDAFKVLSTGEKRQLWSEYQSQSKRRKRERERQTKSESINTYCSSLNEWVLRNQGCNRILLFRNFAEDHYKSIWWNNIEDKEKDEIFQEIVEEHERNFINVLKPNYEKKVNDFFELLKLESDIFPSFEPNNAENLMAKNVEDIAKKNFTAFGIWEDIQKKYGKEQLFNEVYKNDIIDIYIRLLKEKITIYKQGCLKTEIQLCKYRRMFWDIIWSDILSGKISPITKNRKNYFFTNSKIMDEKIETLCRIISKRIRHQKSESYFEYFEDFLKFIGFHLSIRKDQEVILALLKQPMNNGMNLYCIDMFEYIVYLLQKLYDIILSESYIYFKSSEKIQISFQQFKEITYSNQNIMDFKTKYIFPFSFESVLDKILYKAYCDEFKHYSLSSLLKRS</sequence>
<dbReference type="VEuPathDB" id="CryptoDB:cubi_03066"/>
<dbReference type="Gene3D" id="1.10.10.440">
    <property type="entry name" value="FF domain"/>
    <property type="match status" value="1"/>
</dbReference>
<keyword evidence="2" id="KW-1185">Reference proteome</keyword>
<comment type="caution">
    <text evidence="1">The sequence shown here is derived from an EMBL/GenBank/DDBJ whole genome shotgun (WGS) entry which is preliminary data.</text>
</comment>
<organism evidence="1 2">
    <name type="scientific">Cryptosporidium ubiquitum</name>
    <dbReference type="NCBI Taxonomy" id="857276"/>
    <lineage>
        <taxon>Eukaryota</taxon>
        <taxon>Sar</taxon>
        <taxon>Alveolata</taxon>
        <taxon>Apicomplexa</taxon>
        <taxon>Conoidasida</taxon>
        <taxon>Coccidia</taxon>
        <taxon>Eucoccidiorida</taxon>
        <taxon>Eimeriorina</taxon>
        <taxon>Cryptosporidiidae</taxon>
        <taxon>Cryptosporidium</taxon>
    </lineage>
</organism>
<dbReference type="Proteomes" id="UP000186176">
    <property type="component" value="Unassembled WGS sequence"/>
</dbReference>
<gene>
    <name evidence="1" type="ORF">cubi_03066</name>
</gene>
<proteinExistence type="predicted"/>
<dbReference type="SUPFAM" id="SSF81698">
    <property type="entry name" value="FF domain"/>
    <property type="match status" value="1"/>
</dbReference>
<dbReference type="InterPro" id="IPR036517">
    <property type="entry name" value="FF_domain_sf"/>
</dbReference>
<dbReference type="AlphaFoldDB" id="A0A1J4MLL6"/>
<evidence type="ECO:0000313" key="2">
    <source>
        <dbReference type="Proteomes" id="UP000186176"/>
    </source>
</evidence>
<evidence type="ECO:0000313" key="1">
    <source>
        <dbReference type="EMBL" id="OII74935.1"/>
    </source>
</evidence>
<dbReference type="GeneID" id="39979858"/>